<dbReference type="STRING" id="1817867.A3F83_09310"/>
<gene>
    <name evidence="2" type="ORF">A3F83_09310</name>
</gene>
<feature type="domain" description="NAD(P)-binding" evidence="1">
    <location>
        <begin position="14"/>
        <end position="314"/>
    </location>
</feature>
<dbReference type="InterPro" id="IPR016040">
    <property type="entry name" value="NAD(P)-bd_dom"/>
</dbReference>
<sequence length="339" mass="37423">MQQAVEKLAGKKCLVTGGAGFIGSHLVDLLIEEGAQVRVLDNLATGKKENLAQHFGKAEFEFLEGSILEPRDIQRALQGIELIFHLVCRGVRHSIKYPEENHLVNAHGTLKLLQAVRATESVRYFTHVSSSEVYGTSRQAAMDEEHPTFPHTVYGAGKLAGEAYARAFYLTYRMPVAVIRPFNVFGPRSHFEGDAGEMIPKSLLRALTGHPVLVFGEGSQERDFTYVTDTARAIVEITASMLFTGETVNIGSGRAVTIREIAEKIISLTPGTNAGIEYTEARPGDVQRLLCDTGLLKKKLGFTPQVSFEQGLARVIGWFRENENKLGEWYAADTGKNWQ</sequence>
<dbReference type="Gene3D" id="3.40.50.720">
    <property type="entry name" value="NAD(P)-binding Rossmann-like Domain"/>
    <property type="match status" value="1"/>
</dbReference>
<dbReference type="Proteomes" id="UP000179129">
    <property type="component" value="Unassembled WGS sequence"/>
</dbReference>
<comment type="caution">
    <text evidence="2">The sequence shown here is derived from an EMBL/GenBank/DDBJ whole genome shotgun (WGS) entry which is preliminary data.</text>
</comment>
<dbReference type="PANTHER" id="PTHR43000">
    <property type="entry name" value="DTDP-D-GLUCOSE 4,6-DEHYDRATASE-RELATED"/>
    <property type="match status" value="1"/>
</dbReference>
<dbReference type="Pfam" id="PF16363">
    <property type="entry name" value="GDP_Man_Dehyd"/>
    <property type="match status" value="1"/>
</dbReference>
<evidence type="ECO:0000313" key="2">
    <source>
        <dbReference type="EMBL" id="OGG03358.1"/>
    </source>
</evidence>
<dbReference type="InterPro" id="IPR036291">
    <property type="entry name" value="NAD(P)-bd_dom_sf"/>
</dbReference>
<dbReference type="Gene3D" id="3.90.25.10">
    <property type="entry name" value="UDP-galactose 4-epimerase, domain 1"/>
    <property type="match status" value="1"/>
</dbReference>
<evidence type="ECO:0000259" key="1">
    <source>
        <dbReference type="Pfam" id="PF16363"/>
    </source>
</evidence>
<proteinExistence type="predicted"/>
<dbReference type="PRINTS" id="PR01713">
    <property type="entry name" value="NUCEPIMERASE"/>
</dbReference>
<dbReference type="AlphaFoldDB" id="A0A1F5YT15"/>
<reference evidence="2 3" key="1">
    <citation type="journal article" date="2016" name="Nat. Commun.">
        <title>Thousands of microbial genomes shed light on interconnected biogeochemical processes in an aquifer system.</title>
        <authorList>
            <person name="Anantharaman K."/>
            <person name="Brown C.T."/>
            <person name="Hug L.A."/>
            <person name="Sharon I."/>
            <person name="Castelle C.J."/>
            <person name="Probst A.J."/>
            <person name="Thomas B.C."/>
            <person name="Singh A."/>
            <person name="Wilkins M.J."/>
            <person name="Karaoz U."/>
            <person name="Brodie E.L."/>
            <person name="Williams K.H."/>
            <person name="Hubbard S.S."/>
            <person name="Banfield J.F."/>
        </authorList>
    </citation>
    <scope>NUCLEOTIDE SEQUENCE [LARGE SCALE GENOMIC DNA]</scope>
</reference>
<protein>
    <recommendedName>
        <fullName evidence="1">NAD(P)-binding domain-containing protein</fullName>
    </recommendedName>
</protein>
<name>A0A1F5YT15_9BACT</name>
<dbReference type="EMBL" id="MFIX01000147">
    <property type="protein sequence ID" value="OGG03358.1"/>
    <property type="molecule type" value="Genomic_DNA"/>
</dbReference>
<organism evidence="2 3">
    <name type="scientific">Candidatus Glassbacteria bacterium RIFCSPLOWO2_12_FULL_58_11</name>
    <dbReference type="NCBI Taxonomy" id="1817867"/>
    <lineage>
        <taxon>Bacteria</taxon>
        <taxon>Candidatus Glassiibacteriota</taxon>
    </lineage>
</organism>
<accession>A0A1F5YT15</accession>
<evidence type="ECO:0000313" key="3">
    <source>
        <dbReference type="Proteomes" id="UP000179129"/>
    </source>
</evidence>
<dbReference type="SUPFAM" id="SSF51735">
    <property type="entry name" value="NAD(P)-binding Rossmann-fold domains"/>
    <property type="match status" value="1"/>
</dbReference>